<feature type="non-terminal residue" evidence="2">
    <location>
        <position position="81"/>
    </location>
</feature>
<reference evidence="2 3" key="1">
    <citation type="journal article" date="2018" name="Front. Plant Sci.">
        <title>Red Clover (Trifolium pratense) and Zigzag Clover (T. medium) - A Picture of Genomic Similarities and Differences.</title>
        <authorList>
            <person name="Dluhosova J."/>
            <person name="Istvanek J."/>
            <person name="Nedelnik J."/>
            <person name="Repkova J."/>
        </authorList>
    </citation>
    <scope>NUCLEOTIDE SEQUENCE [LARGE SCALE GENOMIC DNA]</scope>
    <source>
        <strain evidence="3">cv. 10/8</strain>
        <tissue evidence="2">Leaf</tissue>
    </source>
</reference>
<feature type="region of interest" description="Disordered" evidence="1">
    <location>
        <begin position="51"/>
        <end position="81"/>
    </location>
</feature>
<protein>
    <submittedName>
        <fullName evidence="2">Uncharacterized protein</fullName>
    </submittedName>
</protein>
<name>A0A392THE2_9FABA</name>
<organism evidence="2 3">
    <name type="scientific">Trifolium medium</name>
    <dbReference type="NCBI Taxonomy" id="97028"/>
    <lineage>
        <taxon>Eukaryota</taxon>
        <taxon>Viridiplantae</taxon>
        <taxon>Streptophyta</taxon>
        <taxon>Embryophyta</taxon>
        <taxon>Tracheophyta</taxon>
        <taxon>Spermatophyta</taxon>
        <taxon>Magnoliopsida</taxon>
        <taxon>eudicotyledons</taxon>
        <taxon>Gunneridae</taxon>
        <taxon>Pentapetalae</taxon>
        <taxon>rosids</taxon>
        <taxon>fabids</taxon>
        <taxon>Fabales</taxon>
        <taxon>Fabaceae</taxon>
        <taxon>Papilionoideae</taxon>
        <taxon>50 kb inversion clade</taxon>
        <taxon>NPAAA clade</taxon>
        <taxon>Hologalegina</taxon>
        <taxon>IRL clade</taxon>
        <taxon>Trifolieae</taxon>
        <taxon>Trifolium</taxon>
    </lineage>
</organism>
<dbReference type="Proteomes" id="UP000265520">
    <property type="component" value="Unassembled WGS sequence"/>
</dbReference>
<proteinExistence type="predicted"/>
<evidence type="ECO:0000256" key="1">
    <source>
        <dbReference type="SAM" id="MobiDB-lite"/>
    </source>
</evidence>
<sequence>MKASPLPKVSMDIKKDNSYGSCGKSLFAEVSSSNGTSQGIKGKEADVGETILSKSIQHDPATNAEIDKSQSEVESVAESLG</sequence>
<comment type="caution">
    <text evidence="2">The sequence shown here is derived from an EMBL/GenBank/DDBJ whole genome shotgun (WGS) entry which is preliminary data.</text>
</comment>
<dbReference type="AlphaFoldDB" id="A0A392THE2"/>
<accession>A0A392THE2</accession>
<keyword evidence="3" id="KW-1185">Reference proteome</keyword>
<evidence type="ECO:0000313" key="3">
    <source>
        <dbReference type="Proteomes" id="UP000265520"/>
    </source>
</evidence>
<dbReference type="EMBL" id="LXQA010583538">
    <property type="protein sequence ID" value="MCI60543.1"/>
    <property type="molecule type" value="Genomic_DNA"/>
</dbReference>
<evidence type="ECO:0000313" key="2">
    <source>
        <dbReference type="EMBL" id="MCI60543.1"/>
    </source>
</evidence>